<dbReference type="EMBL" id="UZAL01029478">
    <property type="protein sequence ID" value="VDP48492.1"/>
    <property type="molecule type" value="Genomic_DNA"/>
</dbReference>
<accession>A0A183P493</accession>
<keyword evidence="2" id="KW-1185">Reference proteome</keyword>
<reference evidence="1 2" key="1">
    <citation type="submission" date="2018-11" db="EMBL/GenBank/DDBJ databases">
        <authorList>
            <consortium name="Pathogen Informatics"/>
        </authorList>
    </citation>
    <scope>NUCLEOTIDE SEQUENCE [LARGE SCALE GENOMIC DNA]</scope>
    <source>
        <strain>Denwood</strain>
        <strain evidence="2">Zambia</strain>
    </source>
</reference>
<gene>
    <name evidence="1" type="ORF">SMTD_LOCUS9179</name>
</gene>
<dbReference type="AlphaFoldDB" id="A0A183P493"/>
<organism evidence="1 2">
    <name type="scientific">Schistosoma mattheei</name>
    <dbReference type="NCBI Taxonomy" id="31246"/>
    <lineage>
        <taxon>Eukaryota</taxon>
        <taxon>Metazoa</taxon>
        <taxon>Spiralia</taxon>
        <taxon>Lophotrochozoa</taxon>
        <taxon>Platyhelminthes</taxon>
        <taxon>Trematoda</taxon>
        <taxon>Digenea</taxon>
        <taxon>Strigeidida</taxon>
        <taxon>Schistosomatoidea</taxon>
        <taxon>Schistosomatidae</taxon>
        <taxon>Schistosoma</taxon>
    </lineage>
</organism>
<evidence type="ECO:0000313" key="1">
    <source>
        <dbReference type="EMBL" id="VDP48492.1"/>
    </source>
</evidence>
<evidence type="ECO:0000313" key="2">
    <source>
        <dbReference type="Proteomes" id="UP000269396"/>
    </source>
</evidence>
<sequence>MTIAVRKITSEPSSNMLSHTRRTASDAKQVANKVRNH</sequence>
<proteinExistence type="predicted"/>
<name>A0A183P493_9TREM</name>
<protein>
    <submittedName>
        <fullName evidence="1">Uncharacterized protein</fullName>
    </submittedName>
</protein>
<dbReference type="Proteomes" id="UP000269396">
    <property type="component" value="Unassembled WGS sequence"/>
</dbReference>